<evidence type="ECO:0000256" key="1">
    <source>
        <dbReference type="SAM" id="MobiDB-lite"/>
    </source>
</evidence>
<evidence type="ECO:0000313" key="2">
    <source>
        <dbReference type="EMBL" id="EWM21986.1"/>
    </source>
</evidence>
<dbReference type="AlphaFoldDB" id="W7TNM3"/>
<organism evidence="2 3">
    <name type="scientific">Nannochloropsis gaditana</name>
    <dbReference type="NCBI Taxonomy" id="72520"/>
    <lineage>
        <taxon>Eukaryota</taxon>
        <taxon>Sar</taxon>
        <taxon>Stramenopiles</taxon>
        <taxon>Ochrophyta</taxon>
        <taxon>Eustigmatophyceae</taxon>
        <taxon>Eustigmatales</taxon>
        <taxon>Monodopsidaceae</taxon>
        <taxon>Nannochloropsis</taxon>
    </lineage>
</organism>
<feature type="compositionally biased region" description="Basic and acidic residues" evidence="1">
    <location>
        <begin position="43"/>
        <end position="59"/>
    </location>
</feature>
<dbReference type="EMBL" id="AZIL01002313">
    <property type="protein sequence ID" value="EWM21986.1"/>
    <property type="molecule type" value="Genomic_DNA"/>
</dbReference>
<comment type="caution">
    <text evidence="2">The sequence shown here is derived from an EMBL/GenBank/DDBJ whole genome shotgun (WGS) entry which is preliminary data.</text>
</comment>
<accession>W7TNM3</accession>
<keyword evidence="3" id="KW-1185">Reference proteome</keyword>
<gene>
    <name evidence="2" type="ORF">Naga_100745g1</name>
</gene>
<sequence length="66" mass="7651">MHPAGSCRVAKLFQPSFRHLFAFCLYPSDERRHEQGSQPAHHPPYETLRRQEHSDRCPSEDAAGIY</sequence>
<proteinExistence type="predicted"/>
<name>W7TNM3_9STRA</name>
<reference evidence="2 3" key="1">
    <citation type="journal article" date="2014" name="Mol. Plant">
        <title>Chromosome Scale Genome Assembly and Transcriptome Profiling of Nannochloropsis gaditana in Nitrogen Depletion.</title>
        <authorList>
            <person name="Corteggiani Carpinelli E."/>
            <person name="Telatin A."/>
            <person name="Vitulo N."/>
            <person name="Forcato C."/>
            <person name="D'Angelo M."/>
            <person name="Schiavon R."/>
            <person name="Vezzi A."/>
            <person name="Giacometti G.M."/>
            <person name="Morosinotto T."/>
            <person name="Valle G."/>
        </authorList>
    </citation>
    <scope>NUCLEOTIDE SEQUENCE [LARGE SCALE GENOMIC DNA]</scope>
    <source>
        <strain evidence="2 3">B-31</strain>
    </source>
</reference>
<evidence type="ECO:0000313" key="3">
    <source>
        <dbReference type="Proteomes" id="UP000019335"/>
    </source>
</evidence>
<protein>
    <submittedName>
        <fullName evidence="2">Uncharacterized protein</fullName>
    </submittedName>
</protein>
<dbReference type="Proteomes" id="UP000019335">
    <property type="component" value="Unassembled WGS sequence"/>
</dbReference>
<feature type="region of interest" description="Disordered" evidence="1">
    <location>
        <begin position="32"/>
        <end position="66"/>
    </location>
</feature>